<comment type="caution">
    <text evidence="3">The sequence shown here is derived from an EMBL/GenBank/DDBJ whole genome shotgun (WGS) entry which is preliminary data.</text>
</comment>
<sequence>MDLESGNKDDDDDDVCIEHLSAPGRLKPHNDTEIDEEKIILKQVTIIFNNSAMKMLTVCALLCAMVALTGAYILPETTTTPNLPVTEDHFGGWRPYCPDGWTMFNTRCLLYVPKIMTWAQAEQHCKYMNGNLASVINTQYSDEIRKVLQSAGQKSKQIWVGGYNTPERPSWSWTDPFISHGFHDWCIHSTVEPKNHCLQITFEENASGCLDDMQCDAELPSVCSIVIM</sequence>
<name>A0A484DDG9_PERFV</name>
<dbReference type="AlphaFoldDB" id="A0A484DDG9"/>
<dbReference type="STRING" id="8167.A0A484DDG9"/>
<proteinExistence type="predicted"/>
<evidence type="ECO:0000259" key="2">
    <source>
        <dbReference type="PROSITE" id="PS50041"/>
    </source>
</evidence>
<keyword evidence="1" id="KW-0472">Membrane</keyword>
<dbReference type="SUPFAM" id="SSF56436">
    <property type="entry name" value="C-type lectin-like"/>
    <property type="match status" value="1"/>
</dbReference>
<keyword evidence="4" id="KW-1185">Reference proteome</keyword>
<dbReference type="PANTHER" id="PTHR22803">
    <property type="entry name" value="MANNOSE, PHOSPHOLIPASE, LECTIN RECEPTOR RELATED"/>
    <property type="match status" value="1"/>
</dbReference>
<dbReference type="SMART" id="SM00034">
    <property type="entry name" value="CLECT"/>
    <property type="match status" value="1"/>
</dbReference>
<dbReference type="PROSITE" id="PS50041">
    <property type="entry name" value="C_TYPE_LECTIN_2"/>
    <property type="match status" value="1"/>
</dbReference>
<dbReference type="InterPro" id="IPR050111">
    <property type="entry name" value="C-type_lectin/snaclec_domain"/>
</dbReference>
<dbReference type="InterPro" id="IPR001304">
    <property type="entry name" value="C-type_lectin-like"/>
</dbReference>
<accession>A0A484DDG9</accession>
<evidence type="ECO:0000256" key="1">
    <source>
        <dbReference type="SAM" id="Phobius"/>
    </source>
</evidence>
<dbReference type="InterPro" id="IPR016187">
    <property type="entry name" value="CTDL_fold"/>
</dbReference>
<dbReference type="InterPro" id="IPR016186">
    <property type="entry name" value="C-type_lectin-like/link_sf"/>
</dbReference>
<dbReference type="CDD" id="cd00037">
    <property type="entry name" value="CLECT"/>
    <property type="match status" value="1"/>
</dbReference>
<reference evidence="3 4" key="1">
    <citation type="submission" date="2019-01" db="EMBL/GenBank/DDBJ databases">
        <title>A chromosome-scale genome assembly of the yellow perch, Perca flavescens.</title>
        <authorList>
            <person name="Feron R."/>
            <person name="Morvezen R."/>
            <person name="Bestin A."/>
            <person name="Haffray P."/>
            <person name="Klopp C."/>
            <person name="Zahm M."/>
            <person name="Cabau C."/>
            <person name="Roques C."/>
            <person name="Donnadieu C."/>
            <person name="Bouchez O."/>
            <person name="Christie M."/>
            <person name="Larson W."/>
            <person name="Guiguen Y."/>
        </authorList>
    </citation>
    <scope>NUCLEOTIDE SEQUENCE [LARGE SCALE GENOMIC DNA]</scope>
    <source>
        <strain evidence="3">YP-PL-M2</strain>
        <tissue evidence="3">Blood</tissue>
    </source>
</reference>
<feature type="transmembrane region" description="Helical" evidence="1">
    <location>
        <begin position="55"/>
        <end position="74"/>
    </location>
</feature>
<dbReference type="Gene3D" id="3.10.100.10">
    <property type="entry name" value="Mannose-Binding Protein A, subunit A"/>
    <property type="match status" value="1"/>
</dbReference>
<protein>
    <recommendedName>
        <fullName evidence="2">C-type lectin domain-containing protein</fullName>
    </recommendedName>
</protein>
<evidence type="ECO:0000313" key="3">
    <source>
        <dbReference type="EMBL" id="TDH13185.1"/>
    </source>
</evidence>
<dbReference type="Pfam" id="PF00059">
    <property type="entry name" value="Lectin_C"/>
    <property type="match status" value="1"/>
</dbReference>
<gene>
    <name evidence="3" type="ORF">EPR50_G00055580</name>
</gene>
<evidence type="ECO:0000313" key="4">
    <source>
        <dbReference type="Proteomes" id="UP000295070"/>
    </source>
</evidence>
<dbReference type="EMBL" id="SCKG01000005">
    <property type="protein sequence ID" value="TDH13185.1"/>
    <property type="molecule type" value="Genomic_DNA"/>
</dbReference>
<dbReference type="Proteomes" id="UP000295070">
    <property type="component" value="Chromosome 5"/>
</dbReference>
<keyword evidence="1" id="KW-0812">Transmembrane</keyword>
<feature type="domain" description="C-type lectin" evidence="2">
    <location>
        <begin position="104"/>
        <end position="224"/>
    </location>
</feature>
<keyword evidence="1" id="KW-1133">Transmembrane helix</keyword>
<organism evidence="3 4">
    <name type="scientific">Perca flavescens</name>
    <name type="common">American yellow perch</name>
    <name type="synonym">Morone flavescens</name>
    <dbReference type="NCBI Taxonomy" id="8167"/>
    <lineage>
        <taxon>Eukaryota</taxon>
        <taxon>Metazoa</taxon>
        <taxon>Chordata</taxon>
        <taxon>Craniata</taxon>
        <taxon>Vertebrata</taxon>
        <taxon>Euteleostomi</taxon>
        <taxon>Actinopterygii</taxon>
        <taxon>Neopterygii</taxon>
        <taxon>Teleostei</taxon>
        <taxon>Neoteleostei</taxon>
        <taxon>Acanthomorphata</taxon>
        <taxon>Eupercaria</taxon>
        <taxon>Perciformes</taxon>
        <taxon>Percoidei</taxon>
        <taxon>Percidae</taxon>
        <taxon>Percinae</taxon>
        <taxon>Perca</taxon>
    </lineage>
</organism>